<evidence type="ECO:0000313" key="9">
    <source>
        <dbReference type="EMBL" id="CAF0934909.1"/>
    </source>
</evidence>
<dbReference type="InterPro" id="IPR043502">
    <property type="entry name" value="DNA/RNA_pol_sf"/>
</dbReference>
<evidence type="ECO:0000256" key="4">
    <source>
        <dbReference type="ARBA" id="ARBA00022759"/>
    </source>
</evidence>
<dbReference type="EMBL" id="CAJOBA010004356">
    <property type="protein sequence ID" value="CAF3710752.1"/>
    <property type="molecule type" value="Genomic_DNA"/>
</dbReference>
<feature type="region of interest" description="Disordered" evidence="7">
    <location>
        <begin position="150"/>
        <end position="172"/>
    </location>
</feature>
<dbReference type="GO" id="GO:0016787">
    <property type="term" value="F:hydrolase activity"/>
    <property type="evidence" value="ECO:0007669"/>
    <property type="project" value="UniProtKB-KW"/>
</dbReference>
<keyword evidence="5" id="KW-0378">Hydrolase</keyword>
<evidence type="ECO:0000256" key="3">
    <source>
        <dbReference type="ARBA" id="ARBA00022722"/>
    </source>
</evidence>
<dbReference type="InterPro" id="IPR041588">
    <property type="entry name" value="Integrase_H2C2"/>
</dbReference>
<reference evidence="9" key="1">
    <citation type="submission" date="2021-02" db="EMBL/GenBank/DDBJ databases">
        <authorList>
            <person name="Nowell W R."/>
        </authorList>
    </citation>
    <scope>NUCLEOTIDE SEQUENCE</scope>
</reference>
<dbReference type="PROSITE" id="PS50878">
    <property type="entry name" value="RT_POL"/>
    <property type="match status" value="1"/>
</dbReference>
<evidence type="ECO:0000256" key="6">
    <source>
        <dbReference type="ARBA" id="ARBA00022918"/>
    </source>
</evidence>
<dbReference type="Pfam" id="PF00078">
    <property type="entry name" value="RVT_1"/>
    <property type="match status" value="1"/>
</dbReference>
<dbReference type="FunFam" id="1.10.340.70:FF:000001">
    <property type="entry name" value="Retrovirus-related Pol polyprotein from transposon gypsy-like Protein"/>
    <property type="match status" value="1"/>
</dbReference>
<dbReference type="InterPro" id="IPR050951">
    <property type="entry name" value="Retrovirus_Pol_polyprotein"/>
</dbReference>
<evidence type="ECO:0000313" key="10">
    <source>
        <dbReference type="EMBL" id="CAF3710752.1"/>
    </source>
</evidence>
<dbReference type="InterPro" id="IPR043128">
    <property type="entry name" value="Rev_trsase/Diguanyl_cyclase"/>
</dbReference>
<evidence type="ECO:0000256" key="2">
    <source>
        <dbReference type="ARBA" id="ARBA00022695"/>
    </source>
</evidence>
<comment type="caution">
    <text evidence="9">The sequence shown here is derived from an EMBL/GenBank/DDBJ whole genome shotgun (WGS) entry which is preliminary data.</text>
</comment>
<gene>
    <name evidence="9" type="ORF">OVA965_LOCUS11330</name>
    <name evidence="10" type="ORF">TMI583_LOCUS11328</name>
</gene>
<dbReference type="Pfam" id="PF17917">
    <property type="entry name" value="RT_RNaseH"/>
    <property type="match status" value="1"/>
</dbReference>
<dbReference type="Pfam" id="PF17921">
    <property type="entry name" value="Integrase_H2C2"/>
    <property type="match status" value="1"/>
</dbReference>
<dbReference type="Gene3D" id="3.30.70.270">
    <property type="match status" value="2"/>
</dbReference>
<dbReference type="Gene3D" id="1.10.340.70">
    <property type="match status" value="1"/>
</dbReference>
<dbReference type="SUPFAM" id="SSF56672">
    <property type="entry name" value="DNA/RNA polymerases"/>
    <property type="match status" value="1"/>
</dbReference>
<evidence type="ECO:0000256" key="5">
    <source>
        <dbReference type="ARBA" id="ARBA00022801"/>
    </source>
</evidence>
<dbReference type="PANTHER" id="PTHR37984:SF5">
    <property type="entry name" value="PROTEIN NYNRIN-LIKE"/>
    <property type="match status" value="1"/>
</dbReference>
<dbReference type="GO" id="GO:0004519">
    <property type="term" value="F:endonuclease activity"/>
    <property type="evidence" value="ECO:0007669"/>
    <property type="project" value="UniProtKB-KW"/>
</dbReference>
<dbReference type="EMBL" id="CAJNOK010004353">
    <property type="protein sequence ID" value="CAF0934909.1"/>
    <property type="molecule type" value="Genomic_DNA"/>
</dbReference>
<dbReference type="InterPro" id="IPR000477">
    <property type="entry name" value="RT_dom"/>
</dbReference>
<dbReference type="InterPro" id="IPR041373">
    <property type="entry name" value="RT_RNaseH"/>
</dbReference>
<keyword evidence="4" id="KW-0255">Endonuclease</keyword>
<name>A0A8S2DKM0_9BILA</name>
<accession>A0A8S2DKM0</accession>
<organism evidence="9 11">
    <name type="scientific">Didymodactylos carnosus</name>
    <dbReference type="NCBI Taxonomy" id="1234261"/>
    <lineage>
        <taxon>Eukaryota</taxon>
        <taxon>Metazoa</taxon>
        <taxon>Spiralia</taxon>
        <taxon>Gnathifera</taxon>
        <taxon>Rotifera</taxon>
        <taxon>Eurotatoria</taxon>
        <taxon>Bdelloidea</taxon>
        <taxon>Philodinida</taxon>
        <taxon>Philodinidae</taxon>
        <taxon>Didymodactylos</taxon>
    </lineage>
</organism>
<feature type="domain" description="Reverse transcriptase" evidence="8">
    <location>
        <begin position="182"/>
        <end position="361"/>
    </location>
</feature>
<dbReference type="Proteomes" id="UP000677228">
    <property type="component" value="Unassembled WGS sequence"/>
</dbReference>
<sequence>MNGFRPEFRKQLSRHDPQIDQIATFLTVAKKEQDIHEQFEKFQEMKIQSQQPYFFMNPESTTLTAVIHQRPHKHPNHSSRDLQQLGIGRSVERQQSFIPGSHHKLLKSPEIPRKSTTKQPVMDQTKQTSSSFQFTTCKICEKKNHRAIDSIKTGGHPPIYSKQYPASERDQQIKTEETQKLLERGQIEESTSSWSSPVVLVKKKDKTTRFCIDYRRLNAITIKDAFPLPRIDEIFDQLSEAVIFTKFDFKSGYFQIPLAKEDRPKTAFSTRDNHYQFTVLPQGVTNGPATFQRVINHILGPTRWRYALAYIDDIIIYSRTFEDHLSHLKEICQLLKEANFRLNSEKCEVARTQTDYLGHQIKQGDIRPSPVNIRGLLHTQLPKTAEEASRFVKAAEYYRKFIPGFSLLAEPLRKFVPTSKTGKRGQRKPITLTDDEKRSFEELKRILTNDLVLRLPNNRFPFKLQTDASDEGIGAVLLQNYSDGDHPVAYLSKKFTATQSRWSTTEQECYALICSLEKWHIYLSGTKFIWETDHQPLKQLNLKAQTNKKCERWRLKIAEYDYIVQHIKGINNAMPDYLSRSPVDDAEEDLDENISVCSKSTQTDMESLTASSTIIAAVQTRSKTNQQTSTNNSETVTTALPDLNKFFSARQSNIDSRVILREDHIIPFTLDQLREAQHQDDQVKQIILNIKNHKKYMFKNDLLMRQTSPPVPYVPKGHFRSSILKIFHDTPANGAHFGRDRTVDKIKKRYFWPSMIKDIENHVQSCLRCAQFNPRRRKPPGLLKPIKPPEGVWQLLAMDFHGPITPVSTRGNKAVRDCTSQTAVRFLKEDVITKYGTPRFQISYLKSLEGNVLHKRFRQTPSVIIRAAQHLVTMGKHQLKEHDYASKYPLFNPPEHEFEQHHITYNTSIQTLNQLIHIAIHTQLYTLDTESVLRRYQHNEPALIQIQLIRPHHLSTILLVEVQHLPPIHSEEFGKIQDLFSAILVGKNTIYVWGELSELDSFVKFGLFSHQQLLLPEAINQQNEFKLFWQSAHPHQPSASADCRCEQCLLDKLDGETWSLQDAMAHTLEVWLDKRLTIAPFDIGLDLSLQHNNNSQQEFRYQMIRYVRNDCLAMEKLMEFMESNSQQQTKFTCVIPPVFPESTSSCIEQTPTVLVEDEVIISVDEDINLNVPSVSSLEKTIRPSIDSQPSLVFTAVENPPKSTMTAEAKRSKNRRKTLKCRRKQFLSQLARHDIYHGFTVEKVRDVLDRADIKYTKIFKTPLVPAPNRQHHVFIGLQEGQDREELERRTKNWFTESHFNRLYFPHRRTPSPSLHRDQGRSKRSDHYSPLHSQQRRTSTPPHHHRTRAPPPNPQHYKYHQRRR</sequence>
<evidence type="ECO:0000256" key="7">
    <source>
        <dbReference type="SAM" id="MobiDB-lite"/>
    </source>
</evidence>
<feature type="compositionally biased region" description="Basic and acidic residues" evidence="7">
    <location>
        <begin position="1313"/>
        <end position="1327"/>
    </location>
</feature>
<dbReference type="Proteomes" id="UP000682733">
    <property type="component" value="Unassembled WGS sequence"/>
</dbReference>
<dbReference type="FunFam" id="3.10.20.370:FF:000001">
    <property type="entry name" value="Retrovirus-related Pol polyprotein from transposon 17.6-like protein"/>
    <property type="match status" value="1"/>
</dbReference>
<protein>
    <recommendedName>
        <fullName evidence="8">Reverse transcriptase domain-containing protein</fullName>
    </recommendedName>
</protein>
<feature type="region of interest" description="Disordered" evidence="7">
    <location>
        <begin position="1303"/>
        <end position="1362"/>
    </location>
</feature>
<dbReference type="GO" id="GO:0003964">
    <property type="term" value="F:RNA-directed DNA polymerase activity"/>
    <property type="evidence" value="ECO:0007669"/>
    <property type="project" value="UniProtKB-KW"/>
</dbReference>
<dbReference type="CDD" id="cd01647">
    <property type="entry name" value="RT_LTR"/>
    <property type="match status" value="1"/>
</dbReference>
<evidence type="ECO:0000256" key="1">
    <source>
        <dbReference type="ARBA" id="ARBA00022679"/>
    </source>
</evidence>
<evidence type="ECO:0000259" key="8">
    <source>
        <dbReference type="PROSITE" id="PS50878"/>
    </source>
</evidence>
<dbReference type="Gene3D" id="3.10.10.10">
    <property type="entry name" value="HIV Type 1 Reverse Transcriptase, subunit A, domain 1"/>
    <property type="match status" value="1"/>
</dbReference>
<keyword evidence="6" id="KW-0695">RNA-directed DNA polymerase</keyword>
<dbReference type="CDD" id="cd09274">
    <property type="entry name" value="RNase_HI_RT_Ty3"/>
    <property type="match status" value="1"/>
</dbReference>
<keyword evidence="3" id="KW-0540">Nuclease</keyword>
<evidence type="ECO:0000313" key="11">
    <source>
        <dbReference type="Proteomes" id="UP000677228"/>
    </source>
</evidence>
<keyword evidence="1" id="KW-0808">Transferase</keyword>
<proteinExistence type="predicted"/>
<keyword evidence="2" id="KW-0548">Nucleotidyltransferase</keyword>
<dbReference type="PANTHER" id="PTHR37984">
    <property type="entry name" value="PROTEIN CBG26694"/>
    <property type="match status" value="1"/>
</dbReference>